<comment type="caution">
    <text evidence="1">The sequence shown here is derived from an EMBL/GenBank/DDBJ whole genome shotgun (WGS) entry which is preliminary data.</text>
</comment>
<name>A0A926DYP3_9FIRM</name>
<evidence type="ECO:0000313" key="1">
    <source>
        <dbReference type="EMBL" id="MBC8546252.1"/>
    </source>
</evidence>
<dbReference type="RefSeq" id="WP_249282401.1">
    <property type="nucleotide sequence ID" value="NZ_JACRST010000004.1"/>
</dbReference>
<keyword evidence="2" id="KW-1185">Reference proteome</keyword>
<proteinExistence type="predicted"/>
<sequence length="98" mass="10732">MIIRQLSQQQYDRLVASLMAGAHAEPLDAGYTVRITVNGAEYAVKLQPENRNRMAVVQALRVFRDGGRPNFQLITCGGLLSAFLEILISQGVGDCRGL</sequence>
<dbReference type="AlphaFoldDB" id="A0A926DYP3"/>
<evidence type="ECO:0000313" key="2">
    <source>
        <dbReference type="Proteomes" id="UP000653127"/>
    </source>
</evidence>
<protein>
    <submittedName>
        <fullName evidence="1">Uncharacterized protein</fullName>
    </submittedName>
</protein>
<accession>A0A926DYP3</accession>
<reference evidence="1" key="1">
    <citation type="submission" date="2020-08" db="EMBL/GenBank/DDBJ databases">
        <title>Genome public.</title>
        <authorList>
            <person name="Liu C."/>
            <person name="Sun Q."/>
        </authorList>
    </citation>
    <scope>NUCLEOTIDE SEQUENCE</scope>
    <source>
        <strain evidence="1">NSJ-31</strain>
    </source>
</reference>
<organism evidence="1 2">
    <name type="scientific">Ligaoa zhengdingensis</name>
    <dbReference type="NCBI Taxonomy" id="2763658"/>
    <lineage>
        <taxon>Bacteria</taxon>
        <taxon>Bacillati</taxon>
        <taxon>Bacillota</taxon>
        <taxon>Clostridia</taxon>
        <taxon>Eubacteriales</taxon>
        <taxon>Oscillospiraceae</taxon>
        <taxon>Ligaoa</taxon>
    </lineage>
</organism>
<dbReference type="Proteomes" id="UP000653127">
    <property type="component" value="Unassembled WGS sequence"/>
</dbReference>
<gene>
    <name evidence="1" type="ORF">H8711_04785</name>
</gene>
<dbReference type="EMBL" id="JACRST010000004">
    <property type="protein sequence ID" value="MBC8546252.1"/>
    <property type="molecule type" value="Genomic_DNA"/>
</dbReference>